<dbReference type="AlphaFoldDB" id="A0A9Q1AGG7"/>
<dbReference type="InterPro" id="IPR020867">
    <property type="entry name" value="THF_DH/CycHdrlase_CS"/>
</dbReference>
<evidence type="ECO:0000313" key="15">
    <source>
        <dbReference type="EMBL" id="KAJ6770201.1"/>
    </source>
</evidence>
<name>A0A9Q1AGG7_SALPP</name>
<dbReference type="InterPro" id="IPR020631">
    <property type="entry name" value="THF_DH/CycHdrlase_NAD-bd_dom"/>
</dbReference>
<evidence type="ECO:0000256" key="10">
    <source>
        <dbReference type="ARBA" id="ARBA00052194"/>
    </source>
</evidence>
<dbReference type="PANTHER" id="PTHR48099">
    <property type="entry name" value="C-1-TETRAHYDROFOLATE SYNTHASE, CYTOPLASMIC-RELATED"/>
    <property type="match status" value="1"/>
</dbReference>
<dbReference type="NCBIfam" id="NF010783">
    <property type="entry name" value="PRK14186.1"/>
    <property type="match status" value="1"/>
</dbReference>
<proteinExistence type="inferred from homology"/>
<dbReference type="SUPFAM" id="SSF51735">
    <property type="entry name" value="NAD(P)-binding Rossmann-fold domains"/>
    <property type="match status" value="1"/>
</dbReference>
<dbReference type="Gene3D" id="3.40.50.10860">
    <property type="entry name" value="Leucine Dehydrogenase, chain A, domain 1"/>
    <property type="match status" value="1"/>
</dbReference>
<dbReference type="Proteomes" id="UP001151532">
    <property type="component" value="Chromosome 11"/>
</dbReference>
<evidence type="ECO:0000256" key="3">
    <source>
        <dbReference type="ARBA" id="ARBA00022563"/>
    </source>
</evidence>
<dbReference type="FunFam" id="3.40.50.720:FF:000006">
    <property type="entry name" value="Bifunctional protein FolD"/>
    <property type="match status" value="1"/>
</dbReference>
<comment type="function">
    <text evidence="11">Catalyzes the oxidation of 5,10-methylenetetrahydrofolate to 5,10-methenyltetrahydrofolate and then the hydrolysis of 5,10-methenyltetrahydrofolate to 10-formyltetrahydrofolate.</text>
</comment>
<evidence type="ECO:0000256" key="1">
    <source>
        <dbReference type="ARBA" id="ARBA00004777"/>
    </source>
</evidence>
<dbReference type="EMBL" id="JAPFFK010000003">
    <property type="protein sequence ID" value="KAJ6770201.1"/>
    <property type="molecule type" value="Genomic_DNA"/>
</dbReference>
<feature type="domain" description="Tetrahydrofolate dehydrogenase/cyclohydrolase catalytic" evidence="13">
    <location>
        <begin position="12"/>
        <end position="127"/>
    </location>
</feature>
<dbReference type="Pfam" id="PF00763">
    <property type="entry name" value="THF_DHG_CYH"/>
    <property type="match status" value="1"/>
</dbReference>
<organism evidence="15 16">
    <name type="scientific">Salix purpurea</name>
    <name type="common">Purple osier willow</name>
    <dbReference type="NCBI Taxonomy" id="77065"/>
    <lineage>
        <taxon>Eukaryota</taxon>
        <taxon>Viridiplantae</taxon>
        <taxon>Streptophyta</taxon>
        <taxon>Embryophyta</taxon>
        <taxon>Tracheophyta</taxon>
        <taxon>Spermatophyta</taxon>
        <taxon>Magnoliopsida</taxon>
        <taxon>eudicotyledons</taxon>
        <taxon>Gunneridae</taxon>
        <taxon>Pentapetalae</taxon>
        <taxon>rosids</taxon>
        <taxon>fabids</taxon>
        <taxon>Malpighiales</taxon>
        <taxon>Salicaceae</taxon>
        <taxon>Saliceae</taxon>
        <taxon>Salix</taxon>
    </lineage>
</organism>
<dbReference type="Pfam" id="PF02882">
    <property type="entry name" value="THF_DHG_CYH_C"/>
    <property type="match status" value="1"/>
</dbReference>
<dbReference type="PROSITE" id="PS00766">
    <property type="entry name" value="THF_DHG_CYH_1"/>
    <property type="match status" value="1"/>
</dbReference>
<comment type="catalytic activity">
    <reaction evidence="9">
        <text>(6R)-5,10-methenyltetrahydrofolate + H2O = (6R)-10-formyltetrahydrofolate + H(+)</text>
        <dbReference type="Rhea" id="RHEA:23700"/>
        <dbReference type="ChEBI" id="CHEBI:15377"/>
        <dbReference type="ChEBI" id="CHEBI:15378"/>
        <dbReference type="ChEBI" id="CHEBI:57455"/>
        <dbReference type="ChEBI" id="CHEBI:195366"/>
        <dbReference type="EC" id="3.5.4.9"/>
    </reaction>
</comment>
<dbReference type="PANTHER" id="PTHR48099:SF27">
    <property type="entry name" value="BIFUNCTIONAL PROTEIN FOLD 2"/>
    <property type="match status" value="1"/>
</dbReference>
<comment type="caution">
    <text evidence="15">The sequence shown here is derived from an EMBL/GenBank/DDBJ whole genome shotgun (WGS) entry which is preliminary data.</text>
</comment>
<dbReference type="Gene3D" id="3.40.50.720">
    <property type="entry name" value="NAD(P)-binding Rossmann-like Domain"/>
    <property type="match status" value="1"/>
</dbReference>
<dbReference type="InterPro" id="IPR020630">
    <property type="entry name" value="THF_DH/CycHdrlase_cat_dom"/>
</dbReference>
<keyword evidence="16" id="KW-1185">Reference proteome</keyword>
<evidence type="ECO:0000256" key="12">
    <source>
        <dbReference type="ARBA" id="ARBA00061364"/>
    </source>
</evidence>
<evidence type="ECO:0000256" key="11">
    <source>
        <dbReference type="ARBA" id="ARBA00058319"/>
    </source>
</evidence>
<dbReference type="GO" id="GO:0004477">
    <property type="term" value="F:methenyltetrahydrofolate cyclohydrolase activity"/>
    <property type="evidence" value="ECO:0007669"/>
    <property type="project" value="UniProtKB-EC"/>
</dbReference>
<dbReference type="GO" id="GO:0005829">
    <property type="term" value="C:cytosol"/>
    <property type="evidence" value="ECO:0007669"/>
    <property type="project" value="TreeGrafter"/>
</dbReference>
<reference evidence="15" key="2">
    <citation type="journal article" date="2023" name="Int. J. Mol. Sci.">
        <title>De Novo Assembly and Annotation of 11 Diverse Shrub Willow (Salix) Genomes Reveals Novel Gene Organization in Sex-Linked Regions.</title>
        <authorList>
            <person name="Hyden B."/>
            <person name="Feng K."/>
            <person name="Yates T.B."/>
            <person name="Jawdy S."/>
            <person name="Cereghino C."/>
            <person name="Smart L.B."/>
            <person name="Muchero W."/>
        </authorList>
    </citation>
    <scope>NUCLEOTIDE SEQUENCE</scope>
    <source>
        <tissue evidence="15">Shoot tip</tissue>
    </source>
</reference>
<dbReference type="GO" id="GO:0004488">
    <property type="term" value="F:methylenetetrahydrofolate dehydrogenase (NADP+) activity"/>
    <property type="evidence" value="ECO:0007669"/>
    <property type="project" value="UniProtKB-EC"/>
</dbReference>
<keyword evidence="4" id="KW-0378">Hydrolase</keyword>
<dbReference type="GO" id="GO:0035999">
    <property type="term" value="P:tetrahydrofolate interconversion"/>
    <property type="evidence" value="ECO:0007669"/>
    <property type="project" value="TreeGrafter"/>
</dbReference>
<accession>A0A9Q1AGG7</accession>
<gene>
    <name evidence="15" type="ORF">OIU79_020940</name>
</gene>
<reference evidence="15" key="1">
    <citation type="submission" date="2022-11" db="EMBL/GenBank/DDBJ databases">
        <authorList>
            <person name="Hyden B.L."/>
            <person name="Feng K."/>
            <person name="Yates T."/>
            <person name="Jawdy S."/>
            <person name="Smart L.B."/>
            <person name="Muchero W."/>
        </authorList>
    </citation>
    <scope>NUCLEOTIDE SEQUENCE</scope>
    <source>
        <tissue evidence="15">Shoot tip</tissue>
    </source>
</reference>
<dbReference type="HAMAP" id="MF_01576">
    <property type="entry name" value="THF_DHG_CYH"/>
    <property type="match status" value="1"/>
</dbReference>
<keyword evidence="7" id="KW-0601">Photorespiration</keyword>
<dbReference type="InterPro" id="IPR046346">
    <property type="entry name" value="Aminoacid_DH-like_N_sf"/>
</dbReference>
<evidence type="ECO:0000256" key="6">
    <source>
        <dbReference type="ARBA" id="ARBA00023002"/>
    </source>
</evidence>
<evidence type="ECO:0000256" key="2">
    <source>
        <dbReference type="ARBA" id="ARBA00011738"/>
    </source>
</evidence>
<dbReference type="PROSITE" id="PS00767">
    <property type="entry name" value="THF_DHG_CYH_2"/>
    <property type="match status" value="1"/>
</dbReference>
<sequence length="299" mass="32104">MASQSDHKATVIDGKFIAQTIRSEIAEEVRQLSEKYGKVPGLAVVIVGNRKDSQSYVGMKRKACAEVGIRSFDMNLPEQISEAELVSKVHELNANPDVHGVLVQLPLPKHINEEKVLSEISLAKDVDGFHPLNIGKLAMKDREPLFQPCTPKGCLELLHRSGISIKGKRAVVVGRSNIVGLPVSLLLLKADATVTVVHSRSNDQESIIREADIIIAAAGQPMMIKGSWIKPGAAVIDVGTNAVDDPSRKSGYRLVGDVDFEEACKIAGCITPVPGGVGPMTVAMLLKNTLDGAKRVIVQ</sequence>
<protein>
    <submittedName>
        <fullName evidence="15">C-1-TETRAHYDROFOLATE SYNTHASE CYTOPLASMIC-RELATED</fullName>
    </submittedName>
</protein>
<comment type="catalytic activity">
    <reaction evidence="10">
        <text>(6R)-5,10-methylene-5,6,7,8-tetrahydrofolate + NADP(+) = (6R)-5,10-methenyltetrahydrofolate + NADPH</text>
        <dbReference type="Rhea" id="RHEA:22812"/>
        <dbReference type="ChEBI" id="CHEBI:15636"/>
        <dbReference type="ChEBI" id="CHEBI:57455"/>
        <dbReference type="ChEBI" id="CHEBI:57783"/>
        <dbReference type="ChEBI" id="CHEBI:58349"/>
        <dbReference type="EC" id="1.5.1.5"/>
    </reaction>
</comment>
<evidence type="ECO:0000256" key="9">
    <source>
        <dbReference type="ARBA" id="ARBA00036357"/>
    </source>
</evidence>
<dbReference type="GO" id="GO:0009853">
    <property type="term" value="P:photorespiration"/>
    <property type="evidence" value="ECO:0007669"/>
    <property type="project" value="UniProtKB-KW"/>
</dbReference>
<keyword evidence="3" id="KW-0554">One-carbon metabolism</keyword>
<evidence type="ECO:0000313" key="16">
    <source>
        <dbReference type="Proteomes" id="UP001151532"/>
    </source>
</evidence>
<evidence type="ECO:0000256" key="5">
    <source>
        <dbReference type="ARBA" id="ARBA00022857"/>
    </source>
</evidence>
<feature type="domain" description="Tetrahydrofolate dehydrogenase/cyclohydrolase NAD(P)-binding" evidence="14">
    <location>
        <begin position="148"/>
        <end position="295"/>
    </location>
</feature>
<dbReference type="NCBIfam" id="NF008058">
    <property type="entry name" value="PRK10792.1"/>
    <property type="match status" value="1"/>
</dbReference>
<evidence type="ECO:0000256" key="7">
    <source>
        <dbReference type="ARBA" id="ARBA00023238"/>
    </source>
</evidence>
<evidence type="ECO:0000259" key="14">
    <source>
        <dbReference type="Pfam" id="PF02882"/>
    </source>
</evidence>
<dbReference type="PRINTS" id="PR00085">
    <property type="entry name" value="THFDHDRGNASE"/>
</dbReference>
<comment type="subunit">
    <text evidence="2">Homodimer.</text>
</comment>
<evidence type="ECO:0000256" key="8">
    <source>
        <dbReference type="ARBA" id="ARBA00023268"/>
    </source>
</evidence>
<keyword evidence="8" id="KW-0511">Multifunctional enzyme</keyword>
<dbReference type="OrthoDB" id="5126881at2759"/>
<comment type="similarity">
    <text evidence="12">Belongs to the tetrahydrofolate dehydrogenase/cyclohydrolase family.</text>
</comment>
<evidence type="ECO:0000259" key="13">
    <source>
        <dbReference type="Pfam" id="PF00763"/>
    </source>
</evidence>
<dbReference type="FunFam" id="3.40.50.10860:FF:000001">
    <property type="entry name" value="Bifunctional protein FolD"/>
    <property type="match status" value="1"/>
</dbReference>
<keyword evidence="5" id="KW-0521">NADP</keyword>
<dbReference type="CDD" id="cd01080">
    <property type="entry name" value="NAD_bind_m-THF_DH_Cyclohyd"/>
    <property type="match status" value="1"/>
</dbReference>
<dbReference type="InterPro" id="IPR036291">
    <property type="entry name" value="NAD(P)-bd_dom_sf"/>
</dbReference>
<dbReference type="InterPro" id="IPR000672">
    <property type="entry name" value="THF_DH/CycHdrlase"/>
</dbReference>
<dbReference type="SUPFAM" id="SSF53223">
    <property type="entry name" value="Aminoacid dehydrogenase-like, N-terminal domain"/>
    <property type="match status" value="1"/>
</dbReference>
<evidence type="ECO:0000256" key="4">
    <source>
        <dbReference type="ARBA" id="ARBA00022801"/>
    </source>
</evidence>
<keyword evidence="6" id="KW-0560">Oxidoreductase</keyword>
<comment type="pathway">
    <text evidence="1">One-carbon metabolism; tetrahydrofolate interconversion.</text>
</comment>